<sequence>MKKKFQHLVGRFKTASQKNQKRAAPLQKPSPAVSKTQAADDWDMSPQDALQVGIVARYK</sequence>
<protein>
    <submittedName>
        <fullName evidence="2">Uncharacterized protein</fullName>
    </submittedName>
</protein>
<keyword evidence="3" id="KW-1185">Reference proteome</keyword>
<dbReference type="AlphaFoldDB" id="A0A371CG60"/>
<dbReference type="OrthoDB" id="6372257at2"/>
<dbReference type="RefSeq" id="WP_040882606.1">
    <property type="nucleotide sequence ID" value="NZ_AP028878.1"/>
</dbReference>
<dbReference type="EMBL" id="APLQ01000014">
    <property type="protein sequence ID" value="RDW95420.1"/>
    <property type="molecule type" value="Genomic_DNA"/>
</dbReference>
<accession>A0A371CG60</accession>
<evidence type="ECO:0000256" key="1">
    <source>
        <dbReference type="SAM" id="MobiDB-lite"/>
    </source>
</evidence>
<name>A0A371CG60_9GAMM</name>
<reference evidence="2 3" key="1">
    <citation type="journal article" date="2013" name="Genome Announc.">
        <title>Genome Sequence of the Polycyclic Aromatic Hydrocarbon-Degrading Bacterium Strain Marinobacter nanhaiticus D15-8WT.</title>
        <authorList>
            <person name="Cui Z."/>
            <person name="Gao W."/>
            <person name="Li Q."/>
            <person name="Xu G."/>
            <person name="Zheng L."/>
        </authorList>
    </citation>
    <scope>NUCLEOTIDE SEQUENCE [LARGE SCALE GENOMIC DNA]</scope>
    <source>
        <strain evidence="2 3">D15-8W</strain>
    </source>
</reference>
<feature type="region of interest" description="Disordered" evidence="1">
    <location>
        <begin position="1"/>
        <end position="44"/>
    </location>
</feature>
<evidence type="ECO:0000313" key="2">
    <source>
        <dbReference type="EMBL" id="RDW95420.1"/>
    </source>
</evidence>
<evidence type="ECO:0000313" key="3">
    <source>
        <dbReference type="Proteomes" id="UP000013165"/>
    </source>
</evidence>
<gene>
    <name evidence="2" type="ORF">J057_24535</name>
</gene>
<dbReference type="Proteomes" id="UP000013165">
    <property type="component" value="Unassembled WGS sequence"/>
</dbReference>
<organism evidence="2 3">
    <name type="scientific">Marinobacter nanhaiticus D15-8W</name>
    <dbReference type="NCBI Taxonomy" id="626887"/>
    <lineage>
        <taxon>Bacteria</taxon>
        <taxon>Pseudomonadati</taxon>
        <taxon>Pseudomonadota</taxon>
        <taxon>Gammaproteobacteria</taxon>
        <taxon>Pseudomonadales</taxon>
        <taxon>Marinobacteraceae</taxon>
        <taxon>Marinobacter</taxon>
    </lineage>
</organism>
<comment type="caution">
    <text evidence="2">The sequence shown here is derived from an EMBL/GenBank/DDBJ whole genome shotgun (WGS) entry which is preliminary data.</text>
</comment>
<proteinExistence type="predicted"/>